<feature type="compositionally biased region" description="Low complexity" evidence="1">
    <location>
        <begin position="163"/>
        <end position="178"/>
    </location>
</feature>
<feature type="region of interest" description="Disordered" evidence="1">
    <location>
        <begin position="156"/>
        <end position="206"/>
    </location>
</feature>
<dbReference type="AlphaFoldDB" id="A0AAD2DSG9"/>
<evidence type="ECO:0000256" key="1">
    <source>
        <dbReference type="SAM" id="MobiDB-lite"/>
    </source>
</evidence>
<protein>
    <submittedName>
        <fullName evidence="2">Uncharacterized protein</fullName>
    </submittedName>
</protein>
<sequence>MGKTAVHRLKICRPEDSYLRAADNYLIEISALGLSLIHHQSVTISFLPQIKTYQLLIREAVLQVALSCLNHHLSSQLSCKWLLVCIVSYQASHSIDDTCYWQSIYTAVSHLQVFYFMGMPTLSRFGSSFLSSSLTRRHTPEILPSLNEPLIPAAEDEKMPQQRCSSRSLLPPTSLRKPTGIKKVTPDEKASKVSRELPISRQSSYG</sequence>
<accession>A0AAD2DSG9</accession>
<feature type="compositionally biased region" description="Basic and acidic residues" evidence="1">
    <location>
        <begin position="184"/>
        <end position="195"/>
    </location>
</feature>
<proteinExistence type="predicted"/>
<dbReference type="Proteomes" id="UP000834106">
    <property type="component" value="Chromosome 6"/>
</dbReference>
<reference evidence="2" key="1">
    <citation type="submission" date="2023-05" db="EMBL/GenBank/DDBJ databases">
        <authorList>
            <person name="Huff M."/>
        </authorList>
    </citation>
    <scope>NUCLEOTIDE SEQUENCE</scope>
</reference>
<dbReference type="EMBL" id="OU503041">
    <property type="protein sequence ID" value="CAI9762883.1"/>
    <property type="molecule type" value="Genomic_DNA"/>
</dbReference>
<organism evidence="2 3">
    <name type="scientific">Fraxinus pennsylvanica</name>
    <dbReference type="NCBI Taxonomy" id="56036"/>
    <lineage>
        <taxon>Eukaryota</taxon>
        <taxon>Viridiplantae</taxon>
        <taxon>Streptophyta</taxon>
        <taxon>Embryophyta</taxon>
        <taxon>Tracheophyta</taxon>
        <taxon>Spermatophyta</taxon>
        <taxon>Magnoliopsida</taxon>
        <taxon>eudicotyledons</taxon>
        <taxon>Gunneridae</taxon>
        <taxon>Pentapetalae</taxon>
        <taxon>asterids</taxon>
        <taxon>lamiids</taxon>
        <taxon>Lamiales</taxon>
        <taxon>Oleaceae</taxon>
        <taxon>Oleeae</taxon>
        <taxon>Fraxinus</taxon>
    </lineage>
</organism>
<name>A0AAD2DSG9_9LAMI</name>
<evidence type="ECO:0000313" key="2">
    <source>
        <dbReference type="EMBL" id="CAI9762883.1"/>
    </source>
</evidence>
<gene>
    <name evidence="2" type="ORF">FPE_LOCUS10313</name>
</gene>
<keyword evidence="3" id="KW-1185">Reference proteome</keyword>
<evidence type="ECO:0000313" key="3">
    <source>
        <dbReference type="Proteomes" id="UP000834106"/>
    </source>
</evidence>